<gene>
    <name evidence="2" type="ORF">SAMN05428946_1170</name>
</gene>
<keyword evidence="1" id="KW-0472">Membrane</keyword>
<keyword evidence="1" id="KW-0812">Transmembrane</keyword>
<dbReference type="EMBL" id="FTPL01000001">
    <property type="protein sequence ID" value="SIT75499.1"/>
    <property type="molecule type" value="Genomic_DNA"/>
</dbReference>
<evidence type="ECO:0000256" key="1">
    <source>
        <dbReference type="SAM" id="Phobius"/>
    </source>
</evidence>
<keyword evidence="3" id="KW-1185">Reference proteome</keyword>
<evidence type="ECO:0000313" key="3">
    <source>
        <dbReference type="Proteomes" id="UP000187550"/>
    </source>
</evidence>
<feature type="transmembrane region" description="Helical" evidence="1">
    <location>
        <begin position="407"/>
        <end position="430"/>
    </location>
</feature>
<evidence type="ECO:0000313" key="2">
    <source>
        <dbReference type="EMBL" id="SIT75499.1"/>
    </source>
</evidence>
<dbReference type="Proteomes" id="UP000187550">
    <property type="component" value="Unassembled WGS sequence"/>
</dbReference>
<name>A0A1U7PP86_9BACI</name>
<sequence length="456" mass="53638">MELLSVYVAEYIPIENVDQLNKGLKKLVRKYPLRFQPSRIESIDEFCNAVKKSIHGGRWSNFGYIDLTKEEKISDFVKDIHIQGTHLSSSSIVLQFVLNPSDKFISEYKKLIERDIKEGHSFNLSWKNLFKFWGGSSLSYDIVKNQMVEDLIIELKWRSMKEISKFFPLYFTNNRLIPPSIEVYNLNQSFCNIKDVKNGKRSSFWDSIGMGKIFSDISEDGYWQLFAEGRKPYLIDNSVKITCNSALQHKPYYHSQKRQIIVALKEFADLLLPIMVMREYAIYTSTKIAIQQNETFSSIKKERPKYQKLINIRYELERNLQILKRFKNEIDENYFIEVKSQIKSLIGFKPSFPRFKNGISTTERLVDNTNYIVNKTYDYSQHFAKMIDDTVQLLEIKTNNSLRSRSFWLSIITVILSIAATIFAGLSLFYQLNNDNQRKIINIFGPITDLFQYFYR</sequence>
<accession>A0A1U7PP86</accession>
<proteinExistence type="predicted"/>
<keyword evidence="1" id="KW-1133">Transmembrane helix</keyword>
<protein>
    <submittedName>
        <fullName evidence="2">Uncharacterized protein</fullName>
    </submittedName>
</protein>
<reference evidence="3" key="1">
    <citation type="submission" date="2017-01" db="EMBL/GenBank/DDBJ databases">
        <authorList>
            <person name="Varghese N."/>
            <person name="Submissions S."/>
        </authorList>
    </citation>
    <scope>NUCLEOTIDE SEQUENCE [LARGE SCALE GENOMIC DNA]</scope>
    <source>
        <strain evidence="3">MNA4</strain>
    </source>
</reference>
<dbReference type="AlphaFoldDB" id="A0A1U7PP86"/>
<organism evidence="2 3">
    <name type="scientific">Edaphobacillus lindanitolerans</name>
    <dbReference type="NCBI Taxonomy" id="550447"/>
    <lineage>
        <taxon>Bacteria</taxon>
        <taxon>Bacillati</taxon>
        <taxon>Bacillota</taxon>
        <taxon>Bacilli</taxon>
        <taxon>Bacillales</taxon>
        <taxon>Bacillaceae</taxon>
        <taxon>Edaphobacillus</taxon>
    </lineage>
</organism>